<evidence type="ECO:0000313" key="2">
    <source>
        <dbReference type="Proteomes" id="UP000051790"/>
    </source>
</evidence>
<dbReference type="RefSeq" id="WP_082611861.1">
    <property type="nucleotide sequence ID" value="NZ_AZEU01000202.1"/>
</dbReference>
<comment type="caution">
    <text evidence="1">The sequence shown here is derived from an EMBL/GenBank/DDBJ whole genome shotgun (WGS) entry which is preliminary data.</text>
</comment>
<keyword evidence="2" id="KW-1185">Reference proteome</keyword>
<name>A0A0R1QFK5_9LACO</name>
<sequence length="101" mass="11804">MLKPKIYGQQLDVASRCRHYHSDLDVVALWCGQCQKFWACYEFHDAMGDHEFVPLPKAQALVLCGACRCMMTYSQYQSGACPNCWYPFNPRCELHTDHYFQ</sequence>
<evidence type="ECO:0008006" key="3">
    <source>
        <dbReference type="Google" id="ProtNLM"/>
    </source>
</evidence>
<protein>
    <recommendedName>
        <fullName evidence="3">CHY-type domain-containing protein</fullName>
    </recommendedName>
</protein>
<dbReference type="PIRSF" id="PIRSF017292">
    <property type="entry name" value="UCP017292_Znf_CHY"/>
    <property type="match status" value="1"/>
</dbReference>
<dbReference type="AlphaFoldDB" id="A0A0R1QFK5"/>
<dbReference type="Proteomes" id="UP000051790">
    <property type="component" value="Unassembled WGS sequence"/>
</dbReference>
<gene>
    <name evidence="1" type="ORF">FD01_GL001732</name>
</gene>
<proteinExistence type="predicted"/>
<evidence type="ECO:0000313" key="1">
    <source>
        <dbReference type="EMBL" id="KRL43329.1"/>
    </source>
</evidence>
<dbReference type="InterPro" id="IPR037274">
    <property type="entry name" value="Znf_CHY_sf"/>
</dbReference>
<reference evidence="1 2" key="1">
    <citation type="journal article" date="2015" name="Genome Announc.">
        <title>Expanding the biotechnology potential of lactobacilli through comparative genomics of 213 strains and associated genera.</title>
        <authorList>
            <person name="Sun Z."/>
            <person name="Harris H.M."/>
            <person name="McCann A."/>
            <person name="Guo C."/>
            <person name="Argimon S."/>
            <person name="Zhang W."/>
            <person name="Yang X."/>
            <person name="Jeffery I.B."/>
            <person name="Cooney J.C."/>
            <person name="Kagawa T.F."/>
            <person name="Liu W."/>
            <person name="Song Y."/>
            <person name="Salvetti E."/>
            <person name="Wrobel A."/>
            <person name="Rasinkangas P."/>
            <person name="Parkhill J."/>
            <person name="Rea M.C."/>
            <person name="O'Sullivan O."/>
            <person name="Ritari J."/>
            <person name="Douillard F.P."/>
            <person name="Paul Ross R."/>
            <person name="Yang R."/>
            <person name="Briner A.E."/>
            <person name="Felis G.E."/>
            <person name="de Vos W.M."/>
            <person name="Barrangou R."/>
            <person name="Klaenhammer T.R."/>
            <person name="Caufield P.W."/>
            <person name="Cui Y."/>
            <person name="Zhang H."/>
            <person name="O'Toole P.W."/>
        </authorList>
    </citation>
    <scope>NUCLEOTIDE SEQUENCE [LARGE SCALE GENOMIC DNA]</scope>
    <source>
        <strain evidence="1 2">DSM 13343</strain>
    </source>
</reference>
<dbReference type="EMBL" id="AZEU01000202">
    <property type="protein sequence ID" value="KRL43329.1"/>
    <property type="molecule type" value="Genomic_DNA"/>
</dbReference>
<dbReference type="OrthoDB" id="882119at2"/>
<dbReference type="GO" id="GO:0008270">
    <property type="term" value="F:zinc ion binding"/>
    <property type="evidence" value="ECO:0007669"/>
    <property type="project" value="InterPro"/>
</dbReference>
<accession>A0A0R1QFK5</accession>
<dbReference type="InterPro" id="IPR016694">
    <property type="entry name" value="UCP017292"/>
</dbReference>
<dbReference type="PATRIC" id="fig|1423769.4.peg.1853"/>
<dbReference type="SUPFAM" id="SSF161219">
    <property type="entry name" value="CHY zinc finger-like"/>
    <property type="match status" value="1"/>
</dbReference>
<organism evidence="1 2">
    <name type="scientific">Lacticaseibacillus manihotivorans DSM 13343 = JCM 12514</name>
    <dbReference type="NCBI Taxonomy" id="1423769"/>
    <lineage>
        <taxon>Bacteria</taxon>
        <taxon>Bacillati</taxon>
        <taxon>Bacillota</taxon>
        <taxon>Bacilli</taxon>
        <taxon>Lactobacillales</taxon>
        <taxon>Lactobacillaceae</taxon>
        <taxon>Lacticaseibacillus</taxon>
    </lineage>
</organism>